<evidence type="ECO:0000313" key="2">
    <source>
        <dbReference type="Proteomes" id="UP001066276"/>
    </source>
</evidence>
<name>A0AAV7L2E6_PLEWA</name>
<gene>
    <name evidence="1" type="ORF">NDU88_005803</name>
</gene>
<accession>A0AAV7L2E6</accession>
<evidence type="ECO:0000313" key="1">
    <source>
        <dbReference type="EMBL" id="KAJ1085677.1"/>
    </source>
</evidence>
<comment type="caution">
    <text evidence="1">The sequence shown here is derived from an EMBL/GenBank/DDBJ whole genome shotgun (WGS) entry which is preliminary data.</text>
</comment>
<dbReference type="Proteomes" id="UP001066276">
    <property type="component" value="Chromosome 12"/>
</dbReference>
<reference evidence="1" key="1">
    <citation type="journal article" date="2022" name="bioRxiv">
        <title>Sequencing and chromosome-scale assembly of the giantPleurodeles waltlgenome.</title>
        <authorList>
            <person name="Brown T."/>
            <person name="Elewa A."/>
            <person name="Iarovenko S."/>
            <person name="Subramanian E."/>
            <person name="Araus A.J."/>
            <person name="Petzold A."/>
            <person name="Susuki M."/>
            <person name="Suzuki K.-i.T."/>
            <person name="Hayashi T."/>
            <person name="Toyoda A."/>
            <person name="Oliveira C."/>
            <person name="Osipova E."/>
            <person name="Leigh N.D."/>
            <person name="Simon A."/>
            <person name="Yun M.H."/>
        </authorList>
    </citation>
    <scope>NUCLEOTIDE SEQUENCE</scope>
    <source>
        <strain evidence="1">20211129_DDA</strain>
        <tissue evidence="1">Liver</tissue>
    </source>
</reference>
<keyword evidence="2" id="KW-1185">Reference proteome</keyword>
<dbReference type="EMBL" id="JANPWB010000016">
    <property type="protein sequence ID" value="KAJ1085677.1"/>
    <property type="molecule type" value="Genomic_DNA"/>
</dbReference>
<organism evidence="1 2">
    <name type="scientific">Pleurodeles waltl</name>
    <name type="common">Iberian ribbed newt</name>
    <dbReference type="NCBI Taxonomy" id="8319"/>
    <lineage>
        <taxon>Eukaryota</taxon>
        <taxon>Metazoa</taxon>
        <taxon>Chordata</taxon>
        <taxon>Craniata</taxon>
        <taxon>Vertebrata</taxon>
        <taxon>Euteleostomi</taxon>
        <taxon>Amphibia</taxon>
        <taxon>Batrachia</taxon>
        <taxon>Caudata</taxon>
        <taxon>Salamandroidea</taxon>
        <taxon>Salamandridae</taxon>
        <taxon>Pleurodelinae</taxon>
        <taxon>Pleurodeles</taxon>
    </lineage>
</organism>
<sequence length="71" mass="7947">MSRPRIQYSAAKQRSLYIVTVALKTNVPRQGAFESKAGFTKPCLCDLRAVVLRHLRSVVHRILLNVTSAPL</sequence>
<protein>
    <submittedName>
        <fullName evidence="1">Uncharacterized protein</fullName>
    </submittedName>
</protein>
<proteinExistence type="predicted"/>
<dbReference type="AlphaFoldDB" id="A0AAV7L2E6"/>